<dbReference type="InterPro" id="IPR006674">
    <property type="entry name" value="HD_domain"/>
</dbReference>
<sequence>MLVVQANELIEGDLLGRGIYSSDGRLLLQQGVKLTNRLIDGIIRSGQHYIYINRADVNPVNVKTNLMNMTHALVTQIFQSVLNRTALPIQTILQWSNHITETIQHEPHLKMTYEDMIAPEEELVSHSVNVCILSLLTAKALGYSTVQLENLAIGSLLHDIGLVFPHDGTLLMNHPLAGYEMLKKYDDIPTDALRIVLQHHEQIDGRGFPHGLRSDQLLESSQICNLASDFDYFMNETSKERLPEEGINMIMSKVDISCCYAVVRAFIHIYEPYPNGTRVILTGGLFGEVGAQNKGSSTRPIIQLESNNTRLNLLEHTTLKIEKVLHTIL</sequence>
<organism evidence="2 3">
    <name type="scientific">Candidatus Cohnella colombiensis</name>
    <dbReference type="NCBI Taxonomy" id="3121368"/>
    <lineage>
        <taxon>Bacteria</taxon>
        <taxon>Bacillati</taxon>
        <taxon>Bacillota</taxon>
        <taxon>Bacilli</taxon>
        <taxon>Bacillales</taxon>
        <taxon>Paenibacillaceae</taxon>
        <taxon>Cohnella</taxon>
    </lineage>
</organism>
<accession>A0AA95JBE7</accession>
<dbReference type="PANTHER" id="PTHR43155">
    <property type="entry name" value="CYCLIC DI-GMP PHOSPHODIESTERASE PA4108-RELATED"/>
    <property type="match status" value="1"/>
</dbReference>
<dbReference type="AlphaFoldDB" id="A0AA95JBE7"/>
<dbReference type="Gene3D" id="1.10.3210.10">
    <property type="entry name" value="Hypothetical protein af1432"/>
    <property type="match status" value="1"/>
</dbReference>
<evidence type="ECO:0000313" key="2">
    <source>
        <dbReference type="EMBL" id="WEK55328.1"/>
    </source>
</evidence>
<dbReference type="InterPro" id="IPR003607">
    <property type="entry name" value="HD/PDEase_dom"/>
</dbReference>
<dbReference type="Proteomes" id="UP001178662">
    <property type="component" value="Chromosome"/>
</dbReference>
<protein>
    <submittedName>
        <fullName evidence="2">HD domain-containing protein</fullName>
    </submittedName>
</protein>
<dbReference type="PANTHER" id="PTHR43155:SF2">
    <property type="entry name" value="CYCLIC DI-GMP PHOSPHODIESTERASE PA4108"/>
    <property type="match status" value="1"/>
</dbReference>
<feature type="domain" description="HD" evidence="1">
    <location>
        <begin position="124"/>
        <end position="229"/>
    </location>
</feature>
<name>A0AA95JBE7_9BACL</name>
<evidence type="ECO:0000259" key="1">
    <source>
        <dbReference type="Pfam" id="PF01966"/>
    </source>
</evidence>
<dbReference type="InterPro" id="IPR006675">
    <property type="entry name" value="HDIG_dom"/>
</dbReference>
<gene>
    <name evidence="2" type="ORF">P0Y55_04510</name>
</gene>
<dbReference type="NCBIfam" id="TIGR00277">
    <property type="entry name" value="HDIG"/>
    <property type="match status" value="1"/>
</dbReference>
<proteinExistence type="predicted"/>
<evidence type="ECO:0000313" key="3">
    <source>
        <dbReference type="Proteomes" id="UP001178662"/>
    </source>
</evidence>
<dbReference type="EMBL" id="CP119317">
    <property type="protein sequence ID" value="WEK55328.1"/>
    <property type="molecule type" value="Genomic_DNA"/>
</dbReference>
<keyword evidence="3" id="KW-1185">Reference proteome</keyword>
<dbReference type="SUPFAM" id="SSF109604">
    <property type="entry name" value="HD-domain/PDEase-like"/>
    <property type="match status" value="1"/>
</dbReference>
<reference evidence="2" key="1">
    <citation type="submission" date="2023-03" db="EMBL/GenBank/DDBJ databases">
        <title>Andean soil-derived lignocellulolytic bacterial consortium as a source of novel taxa and putative plastic-active enzymes.</title>
        <authorList>
            <person name="Diaz-Garcia L."/>
            <person name="Chuvochina M."/>
            <person name="Feuerriegel G."/>
            <person name="Bunk B."/>
            <person name="Sproer C."/>
            <person name="Streit W.R."/>
            <person name="Rodriguez L.M."/>
            <person name="Overmann J."/>
            <person name="Jimenez D.J."/>
        </authorList>
    </citation>
    <scope>NUCLEOTIDE SEQUENCE</scope>
    <source>
        <strain evidence="2">MAG 2441</strain>
    </source>
</reference>
<dbReference type="Pfam" id="PF01966">
    <property type="entry name" value="HD"/>
    <property type="match status" value="1"/>
</dbReference>
<dbReference type="CDD" id="cd00077">
    <property type="entry name" value="HDc"/>
    <property type="match status" value="1"/>
</dbReference>